<dbReference type="GO" id="GO:0016787">
    <property type="term" value="F:hydrolase activity"/>
    <property type="evidence" value="ECO:0007669"/>
    <property type="project" value="UniProtKB-KW"/>
</dbReference>
<feature type="domain" description="Peptidase M20 dimerisation" evidence="8">
    <location>
        <begin position="210"/>
        <end position="322"/>
    </location>
</feature>
<evidence type="ECO:0000313" key="9">
    <source>
        <dbReference type="EMBL" id="SFE52065.1"/>
    </source>
</evidence>
<evidence type="ECO:0000256" key="3">
    <source>
        <dbReference type="ARBA" id="ARBA00006247"/>
    </source>
</evidence>
<dbReference type="InterPro" id="IPR002933">
    <property type="entry name" value="Peptidase_M20"/>
</dbReference>
<evidence type="ECO:0000256" key="7">
    <source>
        <dbReference type="ARBA" id="ARBA00023285"/>
    </source>
</evidence>
<organism evidence="9 10">
    <name type="scientific">Alteribacillus iranensis</name>
    <dbReference type="NCBI Taxonomy" id="930128"/>
    <lineage>
        <taxon>Bacteria</taxon>
        <taxon>Bacillati</taxon>
        <taxon>Bacillota</taxon>
        <taxon>Bacilli</taxon>
        <taxon>Bacillales</taxon>
        <taxon>Bacillaceae</taxon>
        <taxon>Alteribacillus</taxon>
    </lineage>
</organism>
<dbReference type="InterPro" id="IPR011650">
    <property type="entry name" value="Peptidase_M20_dimer"/>
</dbReference>
<dbReference type="PANTHER" id="PTHR43808:SF25">
    <property type="entry name" value="PEPTIDASE M20 DIMERISATION DOMAIN-CONTAINING PROTEIN"/>
    <property type="match status" value="1"/>
</dbReference>
<dbReference type="SUPFAM" id="SSF53187">
    <property type="entry name" value="Zn-dependent exopeptidases"/>
    <property type="match status" value="1"/>
</dbReference>
<keyword evidence="4" id="KW-0479">Metal-binding</keyword>
<dbReference type="GO" id="GO:0046872">
    <property type="term" value="F:metal ion binding"/>
    <property type="evidence" value="ECO:0007669"/>
    <property type="project" value="UniProtKB-KW"/>
</dbReference>
<sequence>MKTTVKNTQVTEDIFNQVDQLWDEEVEFLQEIGRYPTTLGNEQALQNYLAKHFEEMELDVDQFVPDMKELSSHPGFSVPEWGYDGRTVVVAKAPGADVKKGKSLIYQGHIDVVSPEPVSAWSYDPWGSTIKDGKMYGRGIQDMKSGVAAMIYAYKAVRAAGYRPAADFMLQTVIEEECTGNGALAALEKGYTADGALIPEPFGYKATKSQVGVMWMRVKVKGLGAHTERASEAVNAIEKLYVMMDALKKYRTHINEEPKHPDFAEHPHPLNVNIGTIQGGDWPSNVPSEATLEARVGFYPGQDPDEIKANVKEWLLEAAKEDEWLRECPPEITFYGFHAEGFALDDQSELFQVLDSAHETVLQTPPERSILTATTDARFFNLYYDIPCTCYGPTGGNMHGIDEWVDLESVKNVTKVYADFLVNWCGVVKEEK</sequence>
<dbReference type="InterPro" id="IPR010182">
    <property type="entry name" value="ArgE/DapE"/>
</dbReference>
<dbReference type="AlphaFoldDB" id="A0A1I2B7E2"/>
<dbReference type="Gene3D" id="3.30.70.360">
    <property type="match status" value="1"/>
</dbReference>
<evidence type="ECO:0000256" key="2">
    <source>
        <dbReference type="ARBA" id="ARBA00001947"/>
    </source>
</evidence>
<dbReference type="EMBL" id="FONT01000002">
    <property type="protein sequence ID" value="SFE52065.1"/>
    <property type="molecule type" value="Genomic_DNA"/>
</dbReference>
<dbReference type="Gene3D" id="3.40.630.10">
    <property type="entry name" value="Zn peptidases"/>
    <property type="match status" value="1"/>
</dbReference>
<dbReference type="RefSeq" id="WP_245757813.1">
    <property type="nucleotide sequence ID" value="NZ_FONT01000002.1"/>
</dbReference>
<keyword evidence="10" id="KW-1185">Reference proteome</keyword>
<dbReference type="Pfam" id="PF01546">
    <property type="entry name" value="Peptidase_M20"/>
    <property type="match status" value="1"/>
</dbReference>
<comment type="similarity">
    <text evidence="3">Belongs to the peptidase M20A family.</text>
</comment>
<evidence type="ECO:0000256" key="4">
    <source>
        <dbReference type="ARBA" id="ARBA00022723"/>
    </source>
</evidence>
<evidence type="ECO:0000256" key="1">
    <source>
        <dbReference type="ARBA" id="ARBA00001941"/>
    </source>
</evidence>
<dbReference type="Proteomes" id="UP000199516">
    <property type="component" value="Unassembled WGS sequence"/>
</dbReference>
<name>A0A1I2B7E2_9BACI</name>
<dbReference type="NCBIfam" id="NF005306">
    <property type="entry name" value="PRK06837.1"/>
    <property type="match status" value="1"/>
</dbReference>
<comment type="cofactor">
    <cofactor evidence="2">
        <name>Zn(2+)</name>
        <dbReference type="ChEBI" id="CHEBI:29105"/>
    </cofactor>
</comment>
<keyword evidence="7" id="KW-0170">Cobalt</keyword>
<gene>
    <name evidence="9" type="ORF">SAMN05192532_102130</name>
</gene>
<accession>A0A1I2B7E2</accession>
<protein>
    <submittedName>
        <fullName evidence="9">Acetylornithine deacetylase</fullName>
    </submittedName>
</protein>
<evidence type="ECO:0000259" key="8">
    <source>
        <dbReference type="Pfam" id="PF07687"/>
    </source>
</evidence>
<dbReference type="CDD" id="cd03895">
    <property type="entry name" value="M20_ArgE_DapE-like"/>
    <property type="match status" value="1"/>
</dbReference>
<proteinExistence type="inferred from homology"/>
<dbReference type="SUPFAM" id="SSF55031">
    <property type="entry name" value="Bacterial exopeptidase dimerisation domain"/>
    <property type="match status" value="1"/>
</dbReference>
<dbReference type="PANTHER" id="PTHR43808">
    <property type="entry name" value="ACETYLORNITHINE DEACETYLASE"/>
    <property type="match status" value="1"/>
</dbReference>
<dbReference type="InterPro" id="IPR033687">
    <property type="entry name" value="YodQ-like"/>
</dbReference>
<dbReference type="NCBIfam" id="TIGR01910">
    <property type="entry name" value="DapE-ArgE"/>
    <property type="match status" value="1"/>
</dbReference>
<evidence type="ECO:0000313" key="10">
    <source>
        <dbReference type="Proteomes" id="UP000199516"/>
    </source>
</evidence>
<keyword evidence="6" id="KW-0862">Zinc</keyword>
<reference evidence="9 10" key="1">
    <citation type="submission" date="2016-10" db="EMBL/GenBank/DDBJ databases">
        <authorList>
            <person name="de Groot N.N."/>
        </authorList>
    </citation>
    <scope>NUCLEOTIDE SEQUENCE [LARGE SCALE GENOMIC DNA]</scope>
    <source>
        <strain evidence="9 10">DSM 23995</strain>
    </source>
</reference>
<dbReference type="STRING" id="930128.SAMN05192532_102130"/>
<dbReference type="InterPro" id="IPR036264">
    <property type="entry name" value="Bact_exopeptidase_dim_dom"/>
</dbReference>
<dbReference type="Pfam" id="PF07687">
    <property type="entry name" value="M20_dimer"/>
    <property type="match status" value="1"/>
</dbReference>
<keyword evidence="5" id="KW-0378">Hydrolase</keyword>
<evidence type="ECO:0000256" key="6">
    <source>
        <dbReference type="ARBA" id="ARBA00022833"/>
    </source>
</evidence>
<comment type="cofactor">
    <cofactor evidence="1">
        <name>Co(2+)</name>
        <dbReference type="ChEBI" id="CHEBI:48828"/>
    </cofactor>
</comment>
<dbReference type="InterPro" id="IPR050072">
    <property type="entry name" value="Peptidase_M20A"/>
</dbReference>
<evidence type="ECO:0000256" key="5">
    <source>
        <dbReference type="ARBA" id="ARBA00022801"/>
    </source>
</evidence>